<dbReference type="EMBL" id="JAYMFF010000018">
    <property type="protein sequence ID" value="MEC4176606.1"/>
    <property type="molecule type" value="Genomic_DNA"/>
</dbReference>
<dbReference type="Pfam" id="PF00196">
    <property type="entry name" value="GerE"/>
    <property type="match status" value="1"/>
</dbReference>
<dbReference type="CDD" id="cd06170">
    <property type="entry name" value="LuxR_C_like"/>
    <property type="match status" value="1"/>
</dbReference>
<keyword evidence="3" id="KW-0804">Transcription</keyword>
<feature type="transmembrane region" description="Helical" evidence="4">
    <location>
        <begin position="12"/>
        <end position="29"/>
    </location>
</feature>
<gene>
    <name evidence="6" type="ORF">VIN30_09125</name>
</gene>
<feature type="transmembrane region" description="Helical" evidence="4">
    <location>
        <begin position="102"/>
        <end position="125"/>
    </location>
</feature>
<dbReference type="InterPro" id="IPR000792">
    <property type="entry name" value="Tscrpt_reg_LuxR_C"/>
</dbReference>
<feature type="transmembrane region" description="Helical" evidence="4">
    <location>
        <begin position="263"/>
        <end position="283"/>
    </location>
</feature>
<evidence type="ECO:0000256" key="3">
    <source>
        <dbReference type="ARBA" id="ARBA00023163"/>
    </source>
</evidence>
<feature type="transmembrane region" description="Helical" evidence="4">
    <location>
        <begin position="156"/>
        <end position="173"/>
    </location>
</feature>
<name>A0ABU6IJK1_9ACTN</name>
<evidence type="ECO:0000256" key="2">
    <source>
        <dbReference type="ARBA" id="ARBA00023125"/>
    </source>
</evidence>
<keyword evidence="1" id="KW-0805">Transcription regulation</keyword>
<evidence type="ECO:0000313" key="6">
    <source>
        <dbReference type="EMBL" id="MEC4176606.1"/>
    </source>
</evidence>
<dbReference type="PRINTS" id="PR00038">
    <property type="entry name" value="HTHLUXR"/>
</dbReference>
<evidence type="ECO:0000313" key="7">
    <source>
        <dbReference type="Proteomes" id="UP001349994"/>
    </source>
</evidence>
<feature type="domain" description="HTH luxR-type" evidence="5">
    <location>
        <begin position="414"/>
        <end position="479"/>
    </location>
</feature>
<keyword evidence="7" id="KW-1185">Reference proteome</keyword>
<dbReference type="InterPro" id="IPR036388">
    <property type="entry name" value="WH-like_DNA-bd_sf"/>
</dbReference>
<feature type="transmembrane region" description="Helical" evidence="4">
    <location>
        <begin position="295"/>
        <end position="316"/>
    </location>
</feature>
<reference evidence="6 7" key="1">
    <citation type="submission" date="2024-01" db="EMBL/GenBank/DDBJ databases">
        <title>novel species in genus Adlercreutzia.</title>
        <authorList>
            <person name="Liu X."/>
        </authorList>
    </citation>
    <scope>NUCLEOTIDE SEQUENCE [LARGE SCALE GENOMIC DNA]</scope>
    <source>
        <strain evidence="6 7">R7</strain>
    </source>
</reference>
<keyword evidence="4" id="KW-0812">Transmembrane</keyword>
<feature type="transmembrane region" description="Helical" evidence="4">
    <location>
        <begin position="232"/>
        <end position="251"/>
    </location>
</feature>
<dbReference type="Gene3D" id="1.10.10.10">
    <property type="entry name" value="Winged helix-like DNA-binding domain superfamily/Winged helix DNA-binding domain"/>
    <property type="match status" value="1"/>
</dbReference>
<keyword evidence="2" id="KW-0238">DNA-binding</keyword>
<dbReference type="InterPro" id="IPR016032">
    <property type="entry name" value="Sig_transdc_resp-reg_C-effctor"/>
</dbReference>
<dbReference type="PANTHER" id="PTHR44688">
    <property type="entry name" value="DNA-BINDING TRANSCRIPTIONAL ACTIVATOR DEVR_DOSR"/>
    <property type="match status" value="1"/>
</dbReference>
<dbReference type="SMART" id="SM00421">
    <property type="entry name" value="HTH_LUXR"/>
    <property type="match status" value="1"/>
</dbReference>
<keyword evidence="4" id="KW-1133">Transmembrane helix</keyword>
<evidence type="ECO:0000256" key="4">
    <source>
        <dbReference type="SAM" id="Phobius"/>
    </source>
</evidence>
<feature type="transmembrane region" description="Helical" evidence="4">
    <location>
        <begin position="132"/>
        <end position="150"/>
    </location>
</feature>
<proteinExistence type="predicted"/>
<feature type="transmembrane region" description="Helical" evidence="4">
    <location>
        <begin position="323"/>
        <end position="344"/>
    </location>
</feature>
<evidence type="ECO:0000259" key="5">
    <source>
        <dbReference type="PROSITE" id="PS50043"/>
    </source>
</evidence>
<dbReference type="SUPFAM" id="SSF46894">
    <property type="entry name" value="C-terminal effector domain of the bipartite response regulators"/>
    <property type="match status" value="1"/>
</dbReference>
<dbReference type="RefSeq" id="WP_338211027.1">
    <property type="nucleotide sequence ID" value="NZ_JAYMFF010000018.1"/>
</dbReference>
<dbReference type="PANTHER" id="PTHR44688:SF16">
    <property type="entry name" value="DNA-BINDING TRANSCRIPTIONAL ACTIVATOR DEVR_DOSR"/>
    <property type="match status" value="1"/>
</dbReference>
<protein>
    <submittedName>
        <fullName evidence="6">Helix-turn-helix transcriptional regulator</fullName>
    </submittedName>
</protein>
<accession>A0ABU6IJK1</accession>
<dbReference type="PROSITE" id="PS50043">
    <property type="entry name" value="HTH_LUXR_2"/>
    <property type="match status" value="1"/>
</dbReference>
<comment type="caution">
    <text evidence="6">The sequence shown here is derived from an EMBL/GenBank/DDBJ whole genome shotgun (WGS) entry which is preliminary data.</text>
</comment>
<evidence type="ECO:0000256" key="1">
    <source>
        <dbReference type="ARBA" id="ARBA00023015"/>
    </source>
</evidence>
<keyword evidence="4" id="KW-0472">Membrane</keyword>
<feature type="transmembrane region" description="Helical" evidence="4">
    <location>
        <begin position="74"/>
        <end position="96"/>
    </location>
</feature>
<feature type="transmembrane region" description="Helical" evidence="4">
    <location>
        <begin position="356"/>
        <end position="375"/>
    </location>
</feature>
<dbReference type="Proteomes" id="UP001349994">
    <property type="component" value="Unassembled WGS sequence"/>
</dbReference>
<sequence length="484" mass="51438">MNERENDRIDLFVLRILIFASIFASNWLLNSSAFPLFDPVFAWTRELSAILGGATLTAVAIVSYWKPKPFTGRALVVAGIASLGVGALLMAIGLALAAPPVLIAGASAITIGLSIAEIVGCLGCLDMGMKKLCLGVSVAYVLSFAFRSVFATLPTVSNMILLCLLPLATILLANRRARPVLDAASSQESAANLALTSPSSFLPFSHQLFATLLAFRMLCGFTFRFGEVEATPLLALGALIPLVLLVGVACFKTTALSPDTLFQASILCSSAGLLLLFIAPSALPVFADRGDLSNTLLACGTGLFEILMYYVLIALASRNHPSALPILAWGAAMSSWGTLIGANLGRIANLSSVNPAASSGAIVLALFAIIAYVVIVQRGFSFSGTIRNLEPLRPSIVLESPSGETFSLEERCREMSEACGLTAREAEVFGYLARGRNVRFIEEELVVSYNTVKTHVSHIYAKLGVHSHQELINLVEQGDAPRAR</sequence>
<feature type="transmembrane region" description="Helical" evidence="4">
    <location>
        <begin position="49"/>
        <end position="65"/>
    </location>
</feature>
<organism evidence="6 7">
    <name type="scientific">Adlercreutzia wanghongyangiae</name>
    <dbReference type="NCBI Taxonomy" id="3111451"/>
    <lineage>
        <taxon>Bacteria</taxon>
        <taxon>Bacillati</taxon>
        <taxon>Actinomycetota</taxon>
        <taxon>Coriobacteriia</taxon>
        <taxon>Eggerthellales</taxon>
        <taxon>Eggerthellaceae</taxon>
        <taxon>Adlercreutzia</taxon>
    </lineage>
</organism>